<gene>
    <name evidence="3" type="ordered locus">Dole_2177</name>
</gene>
<dbReference type="HOGENOM" id="CLU_009834_7_3_7"/>
<dbReference type="eggNOG" id="COG1024">
    <property type="taxonomic scope" value="Bacteria"/>
</dbReference>
<proteinExistence type="inferred from homology"/>
<dbReference type="CDD" id="cd06558">
    <property type="entry name" value="crotonase-like"/>
    <property type="match status" value="1"/>
</dbReference>
<dbReference type="RefSeq" id="WP_012175593.1">
    <property type="nucleotide sequence ID" value="NC_009943.1"/>
</dbReference>
<name>A8ZUE9_DESOH</name>
<dbReference type="InterPro" id="IPR051683">
    <property type="entry name" value="Enoyl-CoA_Hydratase/Isomerase"/>
</dbReference>
<dbReference type="Proteomes" id="UP000008561">
    <property type="component" value="Chromosome"/>
</dbReference>
<dbReference type="PROSITE" id="PS00166">
    <property type="entry name" value="ENOYL_COA_HYDRATASE"/>
    <property type="match status" value="1"/>
</dbReference>
<dbReference type="InterPro" id="IPR014748">
    <property type="entry name" value="Enoyl-CoA_hydra_C"/>
</dbReference>
<evidence type="ECO:0000256" key="2">
    <source>
        <dbReference type="RuleBase" id="RU003707"/>
    </source>
</evidence>
<dbReference type="Pfam" id="PF00378">
    <property type="entry name" value="ECH_1"/>
    <property type="match status" value="1"/>
</dbReference>
<keyword evidence="3" id="KW-0413">Isomerase</keyword>
<comment type="similarity">
    <text evidence="1 2">Belongs to the enoyl-CoA hydratase/isomerase family.</text>
</comment>
<evidence type="ECO:0000313" key="3">
    <source>
        <dbReference type="EMBL" id="ABW67981.1"/>
    </source>
</evidence>
<evidence type="ECO:0000256" key="1">
    <source>
        <dbReference type="ARBA" id="ARBA00005254"/>
    </source>
</evidence>
<dbReference type="Gene3D" id="3.90.226.10">
    <property type="entry name" value="2-enoyl-CoA Hydratase, Chain A, domain 1"/>
    <property type="match status" value="1"/>
</dbReference>
<dbReference type="OrthoDB" id="5365311at2"/>
<organism evidence="3 4">
    <name type="scientific">Desulfosudis oleivorans (strain DSM 6200 / JCM 39069 / Hxd3)</name>
    <name type="common">Desulfococcus oleovorans</name>
    <dbReference type="NCBI Taxonomy" id="96561"/>
    <lineage>
        <taxon>Bacteria</taxon>
        <taxon>Pseudomonadati</taxon>
        <taxon>Thermodesulfobacteriota</taxon>
        <taxon>Desulfobacteria</taxon>
        <taxon>Desulfobacterales</taxon>
        <taxon>Desulfosudaceae</taxon>
        <taxon>Desulfosudis</taxon>
    </lineage>
</organism>
<dbReference type="AlphaFoldDB" id="A8ZUE9"/>
<dbReference type="PANTHER" id="PTHR42964">
    <property type="entry name" value="ENOYL-COA HYDRATASE"/>
    <property type="match status" value="1"/>
</dbReference>
<reference evidence="3 4" key="1">
    <citation type="submission" date="2007-10" db="EMBL/GenBank/DDBJ databases">
        <title>Complete sequence of Desulfococcus oleovorans Hxd3.</title>
        <authorList>
            <consortium name="US DOE Joint Genome Institute"/>
            <person name="Copeland A."/>
            <person name="Lucas S."/>
            <person name="Lapidus A."/>
            <person name="Barry K."/>
            <person name="Glavina del Rio T."/>
            <person name="Dalin E."/>
            <person name="Tice H."/>
            <person name="Pitluck S."/>
            <person name="Kiss H."/>
            <person name="Brettin T."/>
            <person name="Bruce D."/>
            <person name="Detter J.C."/>
            <person name="Han C."/>
            <person name="Schmutz J."/>
            <person name="Larimer F."/>
            <person name="Land M."/>
            <person name="Hauser L."/>
            <person name="Kyrpides N."/>
            <person name="Kim E."/>
            <person name="Wawrik B."/>
            <person name="Richardson P."/>
        </authorList>
    </citation>
    <scope>NUCLEOTIDE SEQUENCE [LARGE SCALE GENOMIC DNA]</scope>
    <source>
        <strain evidence="4">DSM 6200 / JCM 39069 / Hxd3</strain>
    </source>
</reference>
<evidence type="ECO:0000313" key="4">
    <source>
        <dbReference type="Proteomes" id="UP000008561"/>
    </source>
</evidence>
<dbReference type="KEGG" id="dol:Dole_2177"/>
<dbReference type="InterPro" id="IPR018376">
    <property type="entry name" value="Enoyl-CoA_hyd/isom_CS"/>
</dbReference>
<dbReference type="PANTHER" id="PTHR42964:SF1">
    <property type="entry name" value="POLYKETIDE BIOSYNTHESIS ENOYL-COA HYDRATASE PKSH-RELATED"/>
    <property type="match status" value="1"/>
</dbReference>
<dbReference type="STRING" id="96561.Dole_2177"/>
<protein>
    <submittedName>
        <fullName evidence="3">Enoyl-CoA hydratase/isomerase</fullName>
    </submittedName>
</protein>
<dbReference type="Gene3D" id="1.10.12.10">
    <property type="entry name" value="Lyase 2-enoyl-coa Hydratase, Chain A, domain 2"/>
    <property type="match status" value="1"/>
</dbReference>
<dbReference type="InterPro" id="IPR001753">
    <property type="entry name" value="Enoyl-CoA_hydra/iso"/>
</dbReference>
<dbReference type="GO" id="GO:0016853">
    <property type="term" value="F:isomerase activity"/>
    <property type="evidence" value="ECO:0007669"/>
    <property type="project" value="UniProtKB-KW"/>
</dbReference>
<dbReference type="EMBL" id="CP000859">
    <property type="protein sequence ID" value="ABW67981.1"/>
    <property type="molecule type" value="Genomic_DNA"/>
</dbReference>
<dbReference type="SUPFAM" id="SSF52096">
    <property type="entry name" value="ClpP/crotonase"/>
    <property type="match status" value="1"/>
</dbReference>
<sequence length="255" mass="27046">MSDEALQYEVRGNAAWLTICREDRRNAISPGVIDLFFKGLDRAEADPAVRVVVITGAGDRVFCSGADLAGQGGSGQDVFAAYAGLLKRLYAFSKPTVARVNGHCLAGGTGFMLACDIVVAKQSAMFGTPEVNVGLFPMMIGALIFRNVPRKKAMEMVLLGEKLTAAQALDMGMITRVTADDALDGEVEKIVTQLGEKSPIGTALGKQAFFAAEEMNLGDALDYLSAKLGEVMATGDAAEGITAFLEKRKPVFQGR</sequence>
<dbReference type="InterPro" id="IPR029045">
    <property type="entry name" value="ClpP/crotonase-like_dom_sf"/>
</dbReference>
<keyword evidence="4" id="KW-1185">Reference proteome</keyword>
<accession>A8ZUE9</accession>